<dbReference type="AlphaFoldDB" id="A0AA42IZL1"/>
<organism evidence="2 3">
    <name type="scientific">Holtiella tumoricola</name>
    <dbReference type="NCBI Taxonomy" id="3018743"/>
    <lineage>
        <taxon>Bacteria</taxon>
        <taxon>Bacillati</taxon>
        <taxon>Bacillota</taxon>
        <taxon>Clostridia</taxon>
        <taxon>Lachnospirales</taxon>
        <taxon>Cellulosilyticaceae</taxon>
        <taxon>Holtiella</taxon>
    </lineage>
</organism>
<feature type="region of interest" description="Disordered" evidence="1">
    <location>
        <begin position="251"/>
        <end position="277"/>
    </location>
</feature>
<sequence length="443" mass="50078">MTDFYQDQRLNDLFLKSETHFYKNYYCNLHTATLVPFKELSDCNCPSYFKLQLSTSPTYYELSTISTLLISLYSMCTTFSFIIDVTSTQIIFYIGLRSDSNTNCSVQLFQKLFYNKNHRIDISSLHPENINSIVSTTLTPDSTQLTSSFFTDFLNQTKGQCFKFFLFATPLCNTIYNQSANNIQELFTALTPFRNYECNHHHHHTTTCTDTHTTNTNQSQNTSCTEGKTTTSAHNNSNSCTQALTLNSNKSTSVTVNQNNNTSSNKGNADTLNNSLSNTNANQCVKSDTETHSTGITDLTINSTRYQTENRRAQMLITQATQLLDYYHATFKLPLYTFNTFVTACDLPTALLANSTYINLLPTQPLYNTFINTWSQNCEDFEVIKCALLNLQLPKFCLSFPEKLYFDLGLPVTSSSLSDLIYNILSYTPEAPTSSTQDSSSNI</sequence>
<evidence type="ECO:0000313" key="2">
    <source>
        <dbReference type="EMBL" id="MDA3730306.1"/>
    </source>
</evidence>
<accession>A0AA42IZL1</accession>
<keyword evidence="3" id="KW-1185">Reference proteome</keyword>
<name>A0AA42IZL1_9FIRM</name>
<dbReference type="RefSeq" id="WP_271010969.1">
    <property type="nucleotide sequence ID" value="NZ_JAQIFT010000010.1"/>
</dbReference>
<reference evidence="2" key="1">
    <citation type="journal article" date="2023" name="Int. J. Syst. Evol. Microbiol.">
        <title>&lt;i&gt;Holtiella tumoricola&lt;/i&gt; gen. nov. sp. nov., isolated from a human clinical sample.</title>
        <authorList>
            <person name="Allen-Vercoe E."/>
            <person name="Daigneault M.C."/>
            <person name="Vancuren S.J."/>
            <person name="Cochrane K."/>
            <person name="O'Neal L.L."/>
            <person name="Sankaranarayanan K."/>
            <person name="Lawson P.A."/>
        </authorList>
    </citation>
    <scope>NUCLEOTIDE SEQUENCE</scope>
    <source>
        <strain evidence="2">CC70A</strain>
    </source>
</reference>
<feature type="compositionally biased region" description="Low complexity" evidence="1">
    <location>
        <begin position="206"/>
        <end position="225"/>
    </location>
</feature>
<proteinExistence type="predicted"/>
<protein>
    <submittedName>
        <fullName evidence="2">Uncharacterized protein</fullName>
    </submittedName>
</protein>
<comment type="caution">
    <text evidence="2">The sequence shown here is derived from an EMBL/GenBank/DDBJ whole genome shotgun (WGS) entry which is preliminary data.</text>
</comment>
<dbReference type="Proteomes" id="UP001169242">
    <property type="component" value="Unassembled WGS sequence"/>
</dbReference>
<evidence type="ECO:0000256" key="1">
    <source>
        <dbReference type="SAM" id="MobiDB-lite"/>
    </source>
</evidence>
<gene>
    <name evidence="2" type="ORF">PBV87_02155</name>
</gene>
<dbReference type="EMBL" id="JAQIFT010000010">
    <property type="protein sequence ID" value="MDA3730306.1"/>
    <property type="molecule type" value="Genomic_DNA"/>
</dbReference>
<evidence type="ECO:0000313" key="3">
    <source>
        <dbReference type="Proteomes" id="UP001169242"/>
    </source>
</evidence>
<feature type="region of interest" description="Disordered" evidence="1">
    <location>
        <begin position="204"/>
        <end position="236"/>
    </location>
</feature>
<feature type="compositionally biased region" description="Polar residues" evidence="1">
    <location>
        <begin position="226"/>
        <end position="236"/>
    </location>
</feature>